<dbReference type="Proteomes" id="UP001302349">
    <property type="component" value="Chromosome"/>
</dbReference>
<gene>
    <name evidence="4" type="ORF">RT717_16530</name>
</gene>
<dbReference type="Pfam" id="PF07859">
    <property type="entry name" value="Abhydrolase_3"/>
    <property type="match status" value="1"/>
</dbReference>
<keyword evidence="5" id="KW-1185">Reference proteome</keyword>
<dbReference type="EMBL" id="CP136051">
    <property type="protein sequence ID" value="WOK04688.1"/>
    <property type="molecule type" value="Genomic_DNA"/>
</dbReference>
<evidence type="ECO:0000313" key="4">
    <source>
        <dbReference type="EMBL" id="WOK04688.1"/>
    </source>
</evidence>
<dbReference type="GO" id="GO:0016787">
    <property type="term" value="F:hydrolase activity"/>
    <property type="evidence" value="ECO:0007669"/>
    <property type="project" value="UniProtKB-KW"/>
</dbReference>
<proteinExistence type="predicted"/>
<dbReference type="Gene3D" id="3.40.50.1820">
    <property type="entry name" value="alpha/beta hydrolase"/>
    <property type="match status" value="1"/>
</dbReference>
<dbReference type="InterPro" id="IPR050300">
    <property type="entry name" value="GDXG_lipolytic_enzyme"/>
</dbReference>
<organism evidence="4 5">
    <name type="scientific">Imperialibacter roseus</name>
    <dbReference type="NCBI Taxonomy" id="1324217"/>
    <lineage>
        <taxon>Bacteria</taxon>
        <taxon>Pseudomonadati</taxon>
        <taxon>Bacteroidota</taxon>
        <taxon>Cytophagia</taxon>
        <taxon>Cytophagales</taxon>
        <taxon>Flammeovirgaceae</taxon>
        <taxon>Imperialibacter</taxon>
    </lineage>
</organism>
<feature type="signal peptide" evidence="2">
    <location>
        <begin position="1"/>
        <end position="19"/>
    </location>
</feature>
<name>A0ABZ0IJM7_9BACT</name>
<evidence type="ECO:0000256" key="2">
    <source>
        <dbReference type="SAM" id="SignalP"/>
    </source>
</evidence>
<feature type="domain" description="Alpha/beta hydrolase fold-3" evidence="3">
    <location>
        <begin position="99"/>
        <end position="197"/>
    </location>
</feature>
<dbReference type="PANTHER" id="PTHR48081">
    <property type="entry name" value="AB HYDROLASE SUPERFAMILY PROTEIN C4A8.06C"/>
    <property type="match status" value="1"/>
</dbReference>
<reference evidence="4 5" key="1">
    <citation type="journal article" date="2023" name="Microbiol. Resour. Announc.">
        <title>Complete Genome Sequence of Imperialibacter roseus strain P4T.</title>
        <authorList>
            <person name="Tizabi D.R."/>
            <person name="Bachvaroff T."/>
            <person name="Hill R.T."/>
        </authorList>
    </citation>
    <scope>NUCLEOTIDE SEQUENCE [LARGE SCALE GENOMIC DNA]</scope>
    <source>
        <strain evidence="4 5">P4T</strain>
    </source>
</reference>
<protein>
    <submittedName>
        <fullName evidence="4">Alpha/beta hydrolase</fullName>
    </submittedName>
</protein>
<evidence type="ECO:0000256" key="1">
    <source>
        <dbReference type="ARBA" id="ARBA00022801"/>
    </source>
</evidence>
<keyword evidence="2" id="KW-0732">Signal</keyword>
<dbReference type="PANTHER" id="PTHR48081:SF6">
    <property type="entry name" value="PEPTIDASE S9 PROLYL OLIGOPEPTIDASE CATALYTIC DOMAIN-CONTAINING PROTEIN"/>
    <property type="match status" value="1"/>
</dbReference>
<sequence>MKKVFTLAGLLLACIVVFAQESGKQMYLWPNGAPGFENLKDQPEEAKDWWVKNVHNPSITVYYPPKDKANGTAVLICPGGGHRTLVYNGEGKEAADFLNSLGITAFVLKYRLAREENSPYTVGKEAKEDAYRALRTVRSRAKEFGVNPERIGIMGFSAGGEVVSWVAYGDGKGDSSAKDPIDKVNGKPDFQMLVYPGPLGIPATVPADAPPVFMVVATNDDCCSEPVMSLLLKYRQAKRPVEAHVYAKGAHAFNMGYRSEFISLRGWPQRMADWLMDMGYLTGK</sequence>
<evidence type="ECO:0000313" key="5">
    <source>
        <dbReference type="Proteomes" id="UP001302349"/>
    </source>
</evidence>
<accession>A0ABZ0IJM7</accession>
<keyword evidence="1 4" id="KW-0378">Hydrolase</keyword>
<dbReference type="InterPro" id="IPR013094">
    <property type="entry name" value="AB_hydrolase_3"/>
</dbReference>
<dbReference type="InterPro" id="IPR029058">
    <property type="entry name" value="AB_hydrolase_fold"/>
</dbReference>
<feature type="chain" id="PRO_5046055931" evidence="2">
    <location>
        <begin position="20"/>
        <end position="284"/>
    </location>
</feature>
<dbReference type="SUPFAM" id="SSF53474">
    <property type="entry name" value="alpha/beta-Hydrolases"/>
    <property type="match status" value="1"/>
</dbReference>
<evidence type="ECO:0000259" key="3">
    <source>
        <dbReference type="Pfam" id="PF07859"/>
    </source>
</evidence>
<dbReference type="RefSeq" id="WP_317487489.1">
    <property type="nucleotide sequence ID" value="NZ_CP136051.1"/>
</dbReference>